<accession>A0ABS6S1N5</accession>
<proteinExistence type="predicted"/>
<evidence type="ECO:0000313" key="1">
    <source>
        <dbReference type="EMBL" id="MBV6342308.1"/>
    </source>
</evidence>
<comment type="caution">
    <text evidence="1">The sequence shown here is derived from an EMBL/GenBank/DDBJ whole genome shotgun (WGS) entry which is preliminary data.</text>
</comment>
<protein>
    <submittedName>
        <fullName evidence="1">Uncharacterized protein</fullName>
    </submittedName>
</protein>
<dbReference type="Proteomes" id="UP001196980">
    <property type="component" value="Unassembled WGS sequence"/>
</dbReference>
<gene>
    <name evidence="1" type="ORF">HWQ67_11990</name>
</gene>
<sequence>MTELISEAKDKTIYKSLAVFKPTEILDFTWEEVARKWDSERLANLESQRRQLKLFEKSENLLKVFPKLPYKFSYKFLDNSGKESTLMIEDWETGQLYLRYLKIHKKNEALACAEVKKQYFDNFAKTKDLYFFMGTTREHHLISKNPFIIIGVFYPPLPNHSPQPEQLKLF</sequence>
<reference evidence="1 2" key="1">
    <citation type="journal article" date="2020" name="J Geophys Res Biogeosci">
        <title>Magnetotaxis as an Adaptation to Enable Bacterial Shuttling of Microbial Sulfur and Sulfur Cycling Across Aquatic Oxic#Anoxic Interfaces.</title>
        <authorList>
            <person name="Li J."/>
            <person name="Liu P."/>
            <person name="Wang J."/>
            <person name="Roberts A.P."/>
            <person name="Pan Y."/>
        </authorList>
    </citation>
    <scope>NUCLEOTIDE SEQUENCE [LARGE SCALE GENOMIC DNA]</scope>
    <source>
        <strain evidence="1 2">MYR-1_YQ</strain>
    </source>
</reference>
<dbReference type="EMBL" id="JABXWD010000232">
    <property type="protein sequence ID" value="MBV6342308.1"/>
    <property type="molecule type" value="Genomic_DNA"/>
</dbReference>
<name>A0ABS6S1N5_9BACT</name>
<evidence type="ECO:0000313" key="2">
    <source>
        <dbReference type="Proteomes" id="UP001196980"/>
    </source>
</evidence>
<organism evidence="1 2">
    <name type="scientific">Candidatus Magnetobacterium casense</name>
    <dbReference type="NCBI Taxonomy" id="1455061"/>
    <lineage>
        <taxon>Bacteria</taxon>
        <taxon>Pseudomonadati</taxon>
        <taxon>Nitrospirota</taxon>
        <taxon>Thermodesulfovibrionia</taxon>
        <taxon>Thermodesulfovibrionales</taxon>
        <taxon>Candidatus Magnetobacteriaceae</taxon>
        <taxon>Candidatus Magnetobacterium</taxon>
    </lineage>
</organism>
<keyword evidence="2" id="KW-1185">Reference proteome</keyword>